<sequence length="371" mass="40688">MERRGRIIIIGAGIAGCVLALHLKKEGFSPVIYERVNQVKDVGGSLSLSPNGLRSLGTIDLAGDLTSLYGYPQIGIKRFTLQKLLIDRLASEGLRVEYGKSLKTIQEDADGVSAIFSDGTQVDGCCMFCCDGIHSVGRSQLFGLQPPEYTGLTQTIGLSPKPDSICDGDFLNVYGVNSFMVAYGYSEGEIAWAATLPEPEQPEVWKGMTNEEQEEFKRRSTFTDWGASIRQMMETTDRIIKVGLYDRPALDVWHRGRVLLIGDAAHPTSPHLGQGANQAMEDCAVLCRILKKHCSASEPLDILKLTLVFEEFEKIRIPRTSELVKSARAMGAVRVVAGAEECTARDERVRHMLNDGTSIPASYARNIGTDL</sequence>
<dbReference type="Pfam" id="PF01494">
    <property type="entry name" value="FAD_binding_3"/>
    <property type="match status" value="1"/>
</dbReference>
<name>A0A2P6N2W7_9EUKA</name>
<evidence type="ECO:0000256" key="2">
    <source>
        <dbReference type="ARBA" id="ARBA00023033"/>
    </source>
</evidence>
<dbReference type="PRINTS" id="PR00420">
    <property type="entry name" value="RNGMNOXGNASE"/>
</dbReference>
<feature type="domain" description="FAD-binding" evidence="3">
    <location>
        <begin position="80"/>
        <end position="295"/>
    </location>
</feature>
<evidence type="ECO:0000313" key="4">
    <source>
        <dbReference type="EMBL" id="PRP78300.1"/>
    </source>
</evidence>
<gene>
    <name evidence="4" type="ORF">PROFUN_13834</name>
</gene>
<keyword evidence="5" id="KW-1185">Reference proteome</keyword>
<dbReference type="InterPro" id="IPR036188">
    <property type="entry name" value="FAD/NAD-bd_sf"/>
</dbReference>
<evidence type="ECO:0000259" key="3">
    <source>
        <dbReference type="Pfam" id="PF01494"/>
    </source>
</evidence>
<dbReference type="Gene3D" id="3.50.50.60">
    <property type="entry name" value="FAD/NAD(P)-binding domain"/>
    <property type="match status" value="1"/>
</dbReference>
<evidence type="ECO:0000256" key="1">
    <source>
        <dbReference type="ARBA" id="ARBA00023002"/>
    </source>
</evidence>
<reference evidence="4 5" key="1">
    <citation type="journal article" date="2018" name="Genome Biol. Evol.">
        <title>Multiple Roots of Fruiting Body Formation in Amoebozoa.</title>
        <authorList>
            <person name="Hillmann F."/>
            <person name="Forbes G."/>
            <person name="Novohradska S."/>
            <person name="Ferling I."/>
            <person name="Riege K."/>
            <person name="Groth M."/>
            <person name="Westermann M."/>
            <person name="Marz M."/>
            <person name="Spaller T."/>
            <person name="Winckler T."/>
            <person name="Schaap P."/>
            <person name="Glockner G."/>
        </authorList>
    </citation>
    <scope>NUCLEOTIDE SEQUENCE [LARGE SCALE GENOMIC DNA]</scope>
    <source>
        <strain evidence="4 5">Jena</strain>
    </source>
</reference>
<dbReference type="GO" id="GO:0004497">
    <property type="term" value="F:monooxygenase activity"/>
    <property type="evidence" value="ECO:0007669"/>
    <property type="project" value="UniProtKB-KW"/>
</dbReference>
<dbReference type="EMBL" id="MDYQ01000231">
    <property type="protein sequence ID" value="PRP78300.1"/>
    <property type="molecule type" value="Genomic_DNA"/>
</dbReference>
<dbReference type="GO" id="GO:0071949">
    <property type="term" value="F:FAD binding"/>
    <property type="evidence" value="ECO:0007669"/>
    <property type="project" value="InterPro"/>
</dbReference>
<dbReference type="PANTHER" id="PTHR13789">
    <property type="entry name" value="MONOOXYGENASE"/>
    <property type="match status" value="1"/>
</dbReference>
<dbReference type="AlphaFoldDB" id="A0A2P6N2W7"/>
<dbReference type="InParanoid" id="A0A2P6N2W7"/>
<dbReference type="OrthoDB" id="15811at2759"/>
<dbReference type="InterPro" id="IPR050493">
    <property type="entry name" value="FAD-dep_Monooxygenase_BioMet"/>
</dbReference>
<keyword evidence="2" id="KW-0503">Monooxygenase</keyword>
<protein>
    <recommendedName>
        <fullName evidence="3">FAD-binding domain-containing protein</fullName>
    </recommendedName>
</protein>
<comment type="caution">
    <text evidence="4">The sequence shown here is derived from an EMBL/GenBank/DDBJ whole genome shotgun (WGS) entry which is preliminary data.</text>
</comment>
<dbReference type="STRING" id="1890364.A0A2P6N2W7"/>
<dbReference type="InterPro" id="IPR002938">
    <property type="entry name" value="FAD-bd"/>
</dbReference>
<evidence type="ECO:0000313" key="5">
    <source>
        <dbReference type="Proteomes" id="UP000241769"/>
    </source>
</evidence>
<proteinExistence type="predicted"/>
<organism evidence="4 5">
    <name type="scientific">Planoprotostelium fungivorum</name>
    <dbReference type="NCBI Taxonomy" id="1890364"/>
    <lineage>
        <taxon>Eukaryota</taxon>
        <taxon>Amoebozoa</taxon>
        <taxon>Evosea</taxon>
        <taxon>Variosea</taxon>
        <taxon>Cavosteliida</taxon>
        <taxon>Cavosteliaceae</taxon>
        <taxon>Planoprotostelium</taxon>
    </lineage>
</organism>
<dbReference type="PROSITE" id="PS51257">
    <property type="entry name" value="PROKAR_LIPOPROTEIN"/>
    <property type="match status" value="1"/>
</dbReference>
<keyword evidence="1" id="KW-0560">Oxidoreductase</keyword>
<dbReference type="Proteomes" id="UP000241769">
    <property type="component" value="Unassembled WGS sequence"/>
</dbReference>
<dbReference type="Pfam" id="PF13450">
    <property type="entry name" value="NAD_binding_8"/>
    <property type="match status" value="1"/>
</dbReference>
<dbReference type="PANTHER" id="PTHR13789:SF309">
    <property type="entry name" value="PUTATIVE (AFU_ORTHOLOGUE AFUA_6G14510)-RELATED"/>
    <property type="match status" value="1"/>
</dbReference>
<accession>A0A2P6N2W7</accession>
<dbReference type="SUPFAM" id="SSF51905">
    <property type="entry name" value="FAD/NAD(P)-binding domain"/>
    <property type="match status" value="1"/>
</dbReference>